<evidence type="ECO:0000313" key="2">
    <source>
        <dbReference type="Proteomes" id="UP001352852"/>
    </source>
</evidence>
<reference evidence="1 2" key="1">
    <citation type="submission" date="2021-06" db="EMBL/GenBank/DDBJ databases">
        <authorList>
            <person name="Palmer J.M."/>
        </authorList>
    </citation>
    <scope>NUCLEOTIDE SEQUENCE [LARGE SCALE GENOMIC DNA]</scope>
    <source>
        <strain evidence="1 2">CL_MEX2019</strain>
        <tissue evidence="1">Muscle</tissue>
    </source>
</reference>
<dbReference type="Proteomes" id="UP001352852">
    <property type="component" value="Unassembled WGS sequence"/>
</dbReference>
<protein>
    <submittedName>
        <fullName evidence="1">Uncharacterized protein</fullName>
    </submittedName>
</protein>
<organism evidence="1 2">
    <name type="scientific">Characodon lateralis</name>
    <dbReference type="NCBI Taxonomy" id="208331"/>
    <lineage>
        <taxon>Eukaryota</taxon>
        <taxon>Metazoa</taxon>
        <taxon>Chordata</taxon>
        <taxon>Craniata</taxon>
        <taxon>Vertebrata</taxon>
        <taxon>Euteleostomi</taxon>
        <taxon>Actinopterygii</taxon>
        <taxon>Neopterygii</taxon>
        <taxon>Teleostei</taxon>
        <taxon>Neoteleostei</taxon>
        <taxon>Acanthomorphata</taxon>
        <taxon>Ovalentaria</taxon>
        <taxon>Atherinomorphae</taxon>
        <taxon>Cyprinodontiformes</taxon>
        <taxon>Goodeidae</taxon>
        <taxon>Characodon</taxon>
    </lineage>
</organism>
<gene>
    <name evidence="1" type="ORF">CHARACLAT_002999</name>
</gene>
<comment type="caution">
    <text evidence="1">The sequence shown here is derived from an EMBL/GenBank/DDBJ whole genome shotgun (WGS) entry which is preliminary data.</text>
</comment>
<feature type="non-terminal residue" evidence="1">
    <location>
        <position position="1"/>
    </location>
</feature>
<dbReference type="EMBL" id="JAHUTJ010073902">
    <property type="protein sequence ID" value="MED6292696.1"/>
    <property type="molecule type" value="Genomic_DNA"/>
</dbReference>
<sequence length="116" mass="12917">VDSNYILSHIAPELSPHGSIKQAKETKILEYFQDFLYEREDTQPAENEETQTKCSSGDAVDDWAGTQTFAFIRNSFKVTAIFDHNCLEHTPGHTVCYPVVSACTSSDISNSPSSRL</sequence>
<keyword evidence="2" id="KW-1185">Reference proteome</keyword>
<accession>A0ABU7F0Y7</accession>
<name>A0ABU7F0Y7_9TELE</name>
<proteinExistence type="predicted"/>
<evidence type="ECO:0000313" key="1">
    <source>
        <dbReference type="EMBL" id="MED6292696.1"/>
    </source>
</evidence>